<gene>
    <name evidence="3" type="ORF">BXO512_07620</name>
</gene>
<dbReference type="GO" id="GO:0016301">
    <property type="term" value="F:kinase activity"/>
    <property type="evidence" value="ECO:0007669"/>
    <property type="project" value="UniProtKB-KW"/>
</dbReference>
<evidence type="ECO:0000259" key="2">
    <source>
        <dbReference type="Pfam" id="PF14760"/>
    </source>
</evidence>
<dbReference type="Gene3D" id="1.10.286.20">
    <property type="match status" value="1"/>
</dbReference>
<dbReference type="InterPro" id="IPR029462">
    <property type="entry name" value="Rnk_N"/>
</dbReference>
<evidence type="ECO:0000313" key="3">
    <source>
        <dbReference type="EMBL" id="OLG92526.1"/>
    </source>
</evidence>
<dbReference type="InterPro" id="IPR036953">
    <property type="entry name" value="GreA/GreB_C_sf"/>
</dbReference>
<dbReference type="NCBIfam" id="NF004396">
    <property type="entry name" value="PRK05753.1"/>
    <property type="match status" value="1"/>
</dbReference>
<protein>
    <submittedName>
        <fullName evidence="3">Nucleoside diphosphate kinase regulator</fullName>
    </submittedName>
</protein>
<comment type="caution">
    <text evidence="3">The sequence shown here is derived from an EMBL/GenBank/DDBJ whole genome shotgun (WGS) entry which is preliminary data.</text>
</comment>
<dbReference type="PANTHER" id="PTHR30437:SF5">
    <property type="entry name" value="REGULATOR OF NUCLEOSIDE DIPHOSPHATE KINASE"/>
    <property type="match status" value="1"/>
</dbReference>
<keyword evidence="3" id="KW-0808">Transferase</keyword>
<dbReference type="Pfam" id="PF14760">
    <property type="entry name" value="Rnk_N"/>
    <property type="match status" value="1"/>
</dbReference>
<dbReference type="PANTHER" id="PTHR30437">
    <property type="entry name" value="TRANSCRIPTION ELONGATION FACTOR GREA"/>
    <property type="match status" value="1"/>
</dbReference>
<dbReference type="AlphaFoldDB" id="A0A854DQC6"/>
<dbReference type="GO" id="GO:0070063">
    <property type="term" value="F:RNA polymerase binding"/>
    <property type="evidence" value="ECO:0007669"/>
    <property type="project" value="InterPro"/>
</dbReference>
<dbReference type="SUPFAM" id="SSF54534">
    <property type="entry name" value="FKBP-like"/>
    <property type="match status" value="1"/>
</dbReference>
<accession>A0A854DQC6</accession>
<dbReference type="InterPro" id="IPR001437">
    <property type="entry name" value="Tscrpt_elong_fac_GreA/B_C"/>
</dbReference>
<evidence type="ECO:0000259" key="1">
    <source>
        <dbReference type="Pfam" id="PF01272"/>
    </source>
</evidence>
<feature type="domain" description="Regulator of nucleoside diphosphate kinase N-terminal" evidence="2">
    <location>
        <begin position="15"/>
        <end position="50"/>
    </location>
</feature>
<feature type="domain" description="Transcription elongation factor GreA/GreB C-terminal" evidence="1">
    <location>
        <begin position="59"/>
        <end position="131"/>
    </location>
</feature>
<dbReference type="RefSeq" id="WP_011409284.1">
    <property type="nucleotide sequence ID" value="NZ_CP011532.1"/>
</dbReference>
<proteinExistence type="predicted"/>
<dbReference type="Pfam" id="PF01272">
    <property type="entry name" value="GreA_GreB"/>
    <property type="match status" value="1"/>
</dbReference>
<reference evidence="3" key="1">
    <citation type="submission" date="2015-01" db="EMBL/GenBank/DDBJ databases">
        <title>Population genomics of rice bacterial leaf blight strains from India.</title>
        <authorList>
            <person name="Midha S."/>
            <person name="Anil M.G."/>
            <person name="Mishra D."/>
            <person name="Brahma K."/>
            <person name="Laha G.S."/>
            <person name="Sundaram R.M."/>
            <person name="Sonti R.V."/>
            <person name="Patil P.B."/>
        </authorList>
    </citation>
    <scope>NUCLEOTIDE SEQUENCE</scope>
    <source>
        <strain evidence="3">BXO512</strain>
    </source>
</reference>
<dbReference type="EMBL" id="JXEA01000082">
    <property type="protein sequence ID" value="OLG92526.1"/>
    <property type="molecule type" value="Genomic_DNA"/>
</dbReference>
<keyword evidence="3" id="KW-0418">Kinase</keyword>
<dbReference type="GO" id="GO:0006354">
    <property type="term" value="P:DNA-templated transcription elongation"/>
    <property type="evidence" value="ECO:0007669"/>
    <property type="project" value="TreeGrafter"/>
</dbReference>
<organism evidence="3">
    <name type="scientific">Xanthomonas oryzae pv. oryzae</name>
    <dbReference type="NCBI Taxonomy" id="64187"/>
    <lineage>
        <taxon>Bacteria</taxon>
        <taxon>Pseudomonadati</taxon>
        <taxon>Pseudomonadota</taxon>
        <taxon>Gammaproteobacteria</taxon>
        <taxon>Lysobacterales</taxon>
        <taxon>Lysobacteraceae</taxon>
        <taxon>Xanthomonas</taxon>
    </lineage>
</organism>
<dbReference type="GO" id="GO:0003677">
    <property type="term" value="F:DNA binding"/>
    <property type="evidence" value="ECO:0007669"/>
    <property type="project" value="InterPro"/>
</dbReference>
<dbReference type="Gene3D" id="3.10.50.30">
    <property type="entry name" value="Transcription elongation factor, GreA/GreB, C-terminal domain"/>
    <property type="match status" value="1"/>
</dbReference>
<dbReference type="InterPro" id="IPR023459">
    <property type="entry name" value="Tscrpt_elong_fac_GreA/B_fam"/>
</dbReference>
<sequence>MTSQHSSGLPPSSLVSSHDLARREALLDSPSFNKHPAATALSDELGRARVLPPDQIRGDVVTMHSRIECEDQLHGGRHTLPPVHPHEADVQHGRICVLAPVGSALGGLSVGQRIDWRTPDGRDLRLRATAVHDQPTAAGDIPR</sequence>
<dbReference type="GO" id="GO:0032784">
    <property type="term" value="P:regulation of DNA-templated transcription elongation"/>
    <property type="evidence" value="ECO:0007669"/>
    <property type="project" value="InterPro"/>
</dbReference>
<name>A0A854DQC6_XANOO</name>